<evidence type="ECO:0000256" key="1">
    <source>
        <dbReference type="ARBA" id="ARBA00022723"/>
    </source>
</evidence>
<dbReference type="PROSITE" id="PS00028">
    <property type="entry name" value="ZINC_FINGER_C2H2_1"/>
    <property type="match status" value="1"/>
</dbReference>
<dbReference type="PANTHER" id="PTHR23232">
    <property type="entry name" value="KRAB DOMAIN C2H2 ZINC FINGER"/>
    <property type="match status" value="1"/>
</dbReference>
<dbReference type="PANTHER" id="PTHR23232:SF133">
    <property type="entry name" value="RIKEN CDNA 1700020N01 GENE"/>
    <property type="match status" value="1"/>
</dbReference>
<evidence type="ECO:0000313" key="7">
    <source>
        <dbReference type="EMBL" id="KAF5929520.1"/>
    </source>
</evidence>
<keyword evidence="4" id="KW-0862">Zinc</keyword>
<dbReference type="Proteomes" id="UP000551758">
    <property type="component" value="Unassembled WGS sequence"/>
</dbReference>
<name>A0A7J7FN55_DICBM</name>
<keyword evidence="2" id="KW-0677">Repeat</keyword>
<dbReference type="Gene3D" id="6.10.140.140">
    <property type="match status" value="1"/>
</dbReference>
<comment type="caution">
    <text evidence="7">The sequence shown here is derived from an EMBL/GenBank/DDBJ whole genome shotgun (WGS) entry which is preliminary data.</text>
</comment>
<dbReference type="AlphaFoldDB" id="A0A7J7FN55"/>
<feature type="domain" description="KRAB" evidence="6">
    <location>
        <begin position="3"/>
        <end position="74"/>
    </location>
</feature>
<keyword evidence="1" id="KW-0479">Metal-binding</keyword>
<dbReference type="InterPro" id="IPR001909">
    <property type="entry name" value="KRAB"/>
</dbReference>
<gene>
    <name evidence="7" type="ORF">HPG69_007274</name>
</gene>
<organism evidence="7 8">
    <name type="scientific">Diceros bicornis minor</name>
    <name type="common">South-central black rhinoceros</name>
    <dbReference type="NCBI Taxonomy" id="77932"/>
    <lineage>
        <taxon>Eukaryota</taxon>
        <taxon>Metazoa</taxon>
        <taxon>Chordata</taxon>
        <taxon>Craniata</taxon>
        <taxon>Vertebrata</taxon>
        <taxon>Euteleostomi</taxon>
        <taxon>Mammalia</taxon>
        <taxon>Eutheria</taxon>
        <taxon>Laurasiatheria</taxon>
        <taxon>Perissodactyla</taxon>
        <taxon>Rhinocerotidae</taxon>
        <taxon>Diceros</taxon>
    </lineage>
</organism>
<dbReference type="SUPFAM" id="SSF109640">
    <property type="entry name" value="KRAB domain (Kruppel-associated box)"/>
    <property type="match status" value="1"/>
</dbReference>
<feature type="region of interest" description="Disordered" evidence="5">
    <location>
        <begin position="152"/>
        <end position="190"/>
    </location>
</feature>
<reference evidence="7 8" key="1">
    <citation type="journal article" date="2020" name="Mol. Biol. Evol.">
        <title>Interspecific Gene Flow and the Evolution of Specialization in Black and White Rhinoceros.</title>
        <authorList>
            <person name="Moodley Y."/>
            <person name="Westbury M.V."/>
            <person name="Russo I.M."/>
            <person name="Gopalakrishnan S."/>
            <person name="Rakotoarivelo A."/>
            <person name="Olsen R.A."/>
            <person name="Prost S."/>
            <person name="Tunstall T."/>
            <person name="Ryder O.A."/>
            <person name="Dalen L."/>
            <person name="Bruford M.W."/>
        </authorList>
    </citation>
    <scope>NUCLEOTIDE SEQUENCE [LARGE SCALE GENOMIC DNA]</scope>
    <source>
        <strain evidence="7">SBR-YM</strain>
        <tissue evidence="7">Skin</tissue>
    </source>
</reference>
<dbReference type="GO" id="GO:0008270">
    <property type="term" value="F:zinc ion binding"/>
    <property type="evidence" value="ECO:0007669"/>
    <property type="project" value="UniProtKB-KW"/>
</dbReference>
<sequence length="190" mass="21299">GHVVFEDVTIYFSQEEWGLLVEAQRSLYLDVMLENFTLLSSIGCWHGARDEEAPSEQGVSVGVSQVRTPKPGLSIQKAHSCEMCGTLLKDILCLAEHDGIHPKQEMYAYVANLSQYQKEQSRKKLSRWDEGRPSFVKKCSVHMTGRTLTCSEDGKDFPTGTGLLRPLLSHSERKPHKNTEGRGTFESGQN</sequence>
<feature type="non-terminal residue" evidence="7">
    <location>
        <position position="190"/>
    </location>
</feature>
<keyword evidence="3" id="KW-0863">Zinc-finger</keyword>
<dbReference type="GO" id="GO:0006355">
    <property type="term" value="P:regulation of DNA-templated transcription"/>
    <property type="evidence" value="ECO:0007669"/>
    <property type="project" value="InterPro"/>
</dbReference>
<dbReference type="InterPro" id="IPR050169">
    <property type="entry name" value="Krueppel_C2H2_ZnF"/>
</dbReference>
<accession>A0A7J7FN55</accession>
<evidence type="ECO:0000259" key="6">
    <source>
        <dbReference type="PROSITE" id="PS50805"/>
    </source>
</evidence>
<proteinExistence type="predicted"/>
<evidence type="ECO:0000256" key="2">
    <source>
        <dbReference type="ARBA" id="ARBA00022737"/>
    </source>
</evidence>
<dbReference type="Pfam" id="PF01352">
    <property type="entry name" value="KRAB"/>
    <property type="match status" value="1"/>
</dbReference>
<dbReference type="SMART" id="SM00349">
    <property type="entry name" value="KRAB"/>
    <property type="match status" value="1"/>
</dbReference>
<dbReference type="PROSITE" id="PS50805">
    <property type="entry name" value="KRAB"/>
    <property type="match status" value="1"/>
</dbReference>
<evidence type="ECO:0000256" key="3">
    <source>
        <dbReference type="ARBA" id="ARBA00022771"/>
    </source>
</evidence>
<dbReference type="InterPro" id="IPR036051">
    <property type="entry name" value="KRAB_dom_sf"/>
</dbReference>
<dbReference type="InterPro" id="IPR013087">
    <property type="entry name" value="Znf_C2H2_type"/>
</dbReference>
<keyword evidence="8" id="KW-1185">Reference proteome</keyword>
<evidence type="ECO:0000256" key="4">
    <source>
        <dbReference type="ARBA" id="ARBA00022833"/>
    </source>
</evidence>
<dbReference type="CDD" id="cd07765">
    <property type="entry name" value="KRAB_A-box"/>
    <property type="match status" value="1"/>
</dbReference>
<dbReference type="EMBL" id="JACDTQ010000092">
    <property type="protein sequence ID" value="KAF5929520.1"/>
    <property type="molecule type" value="Genomic_DNA"/>
</dbReference>
<feature type="non-terminal residue" evidence="7">
    <location>
        <position position="1"/>
    </location>
</feature>
<evidence type="ECO:0000313" key="8">
    <source>
        <dbReference type="Proteomes" id="UP000551758"/>
    </source>
</evidence>
<protein>
    <recommendedName>
        <fullName evidence="6">KRAB domain-containing protein</fullName>
    </recommendedName>
</protein>
<evidence type="ECO:0000256" key="5">
    <source>
        <dbReference type="SAM" id="MobiDB-lite"/>
    </source>
</evidence>